<evidence type="ECO:0008006" key="3">
    <source>
        <dbReference type="Google" id="ProtNLM"/>
    </source>
</evidence>
<dbReference type="AlphaFoldDB" id="A0A6G1GPE2"/>
<dbReference type="OrthoDB" id="3929278at2759"/>
<gene>
    <name evidence="1" type="ORF">K402DRAFT_304639</name>
</gene>
<accession>A0A6G1GPE2</accession>
<name>A0A6G1GPE2_9PEZI</name>
<dbReference type="Proteomes" id="UP000800041">
    <property type="component" value="Unassembled WGS sequence"/>
</dbReference>
<proteinExistence type="predicted"/>
<reference evidence="1" key="1">
    <citation type="journal article" date="2020" name="Stud. Mycol.">
        <title>101 Dothideomycetes genomes: a test case for predicting lifestyles and emergence of pathogens.</title>
        <authorList>
            <person name="Haridas S."/>
            <person name="Albert R."/>
            <person name="Binder M."/>
            <person name="Bloem J."/>
            <person name="Labutti K."/>
            <person name="Salamov A."/>
            <person name="Andreopoulos B."/>
            <person name="Baker S."/>
            <person name="Barry K."/>
            <person name="Bills G."/>
            <person name="Bluhm B."/>
            <person name="Cannon C."/>
            <person name="Castanera R."/>
            <person name="Culley D."/>
            <person name="Daum C."/>
            <person name="Ezra D."/>
            <person name="Gonzalez J."/>
            <person name="Henrissat B."/>
            <person name="Kuo A."/>
            <person name="Liang C."/>
            <person name="Lipzen A."/>
            <person name="Lutzoni F."/>
            <person name="Magnuson J."/>
            <person name="Mondo S."/>
            <person name="Nolan M."/>
            <person name="Ohm R."/>
            <person name="Pangilinan J."/>
            <person name="Park H.-J."/>
            <person name="Ramirez L."/>
            <person name="Alfaro M."/>
            <person name="Sun H."/>
            <person name="Tritt A."/>
            <person name="Yoshinaga Y."/>
            <person name="Zwiers L.-H."/>
            <person name="Turgeon B."/>
            <person name="Goodwin S."/>
            <person name="Spatafora J."/>
            <person name="Crous P."/>
            <person name="Grigoriev I."/>
        </authorList>
    </citation>
    <scope>NUCLEOTIDE SEQUENCE</scope>
    <source>
        <strain evidence="1">CBS 113979</strain>
    </source>
</reference>
<keyword evidence="2" id="KW-1185">Reference proteome</keyword>
<evidence type="ECO:0000313" key="1">
    <source>
        <dbReference type="EMBL" id="KAF1982805.1"/>
    </source>
</evidence>
<evidence type="ECO:0000313" key="2">
    <source>
        <dbReference type="Proteomes" id="UP000800041"/>
    </source>
</evidence>
<dbReference type="EMBL" id="ML977180">
    <property type="protein sequence ID" value="KAF1982805.1"/>
    <property type="molecule type" value="Genomic_DNA"/>
</dbReference>
<sequence>ITWGDTARENCIRLTEAHDKCVVWARRFGAKFAPDKYQLIHFTKKRDSTDLKSTIQIQGHTVELVTSIRVLGV</sequence>
<feature type="non-terminal residue" evidence="1">
    <location>
        <position position="73"/>
    </location>
</feature>
<protein>
    <recommendedName>
        <fullName evidence="3">Reverse transcriptase domain-containing protein</fullName>
    </recommendedName>
</protein>
<organism evidence="1 2">
    <name type="scientific">Aulographum hederae CBS 113979</name>
    <dbReference type="NCBI Taxonomy" id="1176131"/>
    <lineage>
        <taxon>Eukaryota</taxon>
        <taxon>Fungi</taxon>
        <taxon>Dikarya</taxon>
        <taxon>Ascomycota</taxon>
        <taxon>Pezizomycotina</taxon>
        <taxon>Dothideomycetes</taxon>
        <taxon>Pleosporomycetidae</taxon>
        <taxon>Aulographales</taxon>
        <taxon>Aulographaceae</taxon>
    </lineage>
</organism>
<feature type="non-terminal residue" evidence="1">
    <location>
        <position position="1"/>
    </location>
</feature>